<dbReference type="EC" id="2.1.1.37" evidence="5"/>
<feature type="compositionally biased region" description="Polar residues" evidence="4">
    <location>
        <begin position="76"/>
        <end position="86"/>
    </location>
</feature>
<feature type="region of interest" description="Disordered" evidence="4">
    <location>
        <begin position="61"/>
        <end position="86"/>
    </location>
</feature>
<protein>
    <submittedName>
        <fullName evidence="5">Cytosine-C5 specific DNA methylase</fullName>
        <ecNumber evidence="5">2.1.1.37</ecNumber>
    </submittedName>
</protein>
<dbReference type="InterPro" id="IPR050750">
    <property type="entry name" value="C5-MTase"/>
</dbReference>
<dbReference type="Pfam" id="PF00145">
    <property type="entry name" value="DNA_methylase"/>
    <property type="match status" value="1"/>
</dbReference>
<dbReference type="EMBL" id="JATAAI010000001">
    <property type="protein sequence ID" value="KAK1748984.1"/>
    <property type="molecule type" value="Genomic_DNA"/>
</dbReference>
<dbReference type="InterPro" id="IPR001525">
    <property type="entry name" value="C5_MeTfrase"/>
</dbReference>
<keyword evidence="6" id="KW-1185">Reference proteome</keyword>
<dbReference type="InterPro" id="IPR029063">
    <property type="entry name" value="SAM-dependent_MTases_sf"/>
</dbReference>
<accession>A0AAD8YP10</accession>
<reference evidence="5" key="1">
    <citation type="submission" date="2023-06" db="EMBL/GenBank/DDBJ databases">
        <title>Survivors Of The Sea: Transcriptome response of Skeletonema marinoi to long-term dormancy.</title>
        <authorList>
            <person name="Pinder M.I.M."/>
            <person name="Kourtchenko O."/>
            <person name="Robertson E.K."/>
            <person name="Larsson T."/>
            <person name="Maumus F."/>
            <person name="Osuna-Cruz C.M."/>
            <person name="Vancaester E."/>
            <person name="Stenow R."/>
            <person name="Vandepoele K."/>
            <person name="Ploug H."/>
            <person name="Bruchert V."/>
            <person name="Godhe A."/>
            <person name="Topel M."/>
        </authorList>
    </citation>
    <scope>NUCLEOTIDE SEQUENCE</scope>
    <source>
        <strain evidence="5">R05AC</strain>
    </source>
</reference>
<evidence type="ECO:0000313" key="5">
    <source>
        <dbReference type="EMBL" id="KAK1748984.1"/>
    </source>
</evidence>
<dbReference type="SUPFAM" id="SSF53335">
    <property type="entry name" value="S-adenosyl-L-methionine-dependent methyltransferases"/>
    <property type="match status" value="1"/>
</dbReference>
<sequence>MSPPCQPHTRQHSNQQCEIDDPRSKSFLHLCDMIGSMEESTLPCLVLLENVVGFELSGTAVDDGTQTTQSTDDSEPNQQNQIRRGSFQTWREVLSKRDYRVAHFHLDPTDLGLPNARPRHYTVAFRPGSLHAKLKDASVSTQLKATESLPIHGGNANKPPIIHGPKSLGAAPPTLPCIGDFLDADCKVESSLLRIPEKVWSSSSAWCFDVVTSLHHRSACFTHSYGVCSRYGSILYTGPLETESNDSDEVDKTSRKRNRATAFLASTRFDLEAPEARSFDADWSKDIDWENDMRYLSGTEIARLMGFPVSDADDGIDNSFREFSFPNTITVKQQWKLLGNSLNVEVAGKVAEIGIKSLLMQ</sequence>
<comment type="caution">
    <text evidence="5">The sequence shown here is derived from an EMBL/GenBank/DDBJ whole genome shotgun (WGS) entry which is preliminary data.</text>
</comment>
<keyword evidence="2 5" id="KW-0808">Transferase</keyword>
<dbReference type="PANTHER" id="PTHR46098">
    <property type="entry name" value="TRNA (CYTOSINE(38)-C(5))-METHYLTRANSFERASE"/>
    <property type="match status" value="1"/>
</dbReference>
<dbReference type="GO" id="GO:0003886">
    <property type="term" value="F:DNA (cytosine-5-)-methyltransferase activity"/>
    <property type="evidence" value="ECO:0007669"/>
    <property type="project" value="UniProtKB-EC"/>
</dbReference>
<dbReference type="Gene3D" id="3.90.120.10">
    <property type="entry name" value="DNA Methylase, subunit A, domain 2"/>
    <property type="match status" value="1"/>
</dbReference>
<feature type="compositionally biased region" description="Low complexity" evidence="4">
    <location>
        <begin position="62"/>
        <end position="71"/>
    </location>
</feature>
<dbReference type="PANTHER" id="PTHR46098:SF1">
    <property type="entry name" value="TRNA (CYTOSINE(38)-C(5))-METHYLTRANSFERASE"/>
    <property type="match status" value="1"/>
</dbReference>
<organism evidence="5 6">
    <name type="scientific">Skeletonema marinoi</name>
    <dbReference type="NCBI Taxonomy" id="267567"/>
    <lineage>
        <taxon>Eukaryota</taxon>
        <taxon>Sar</taxon>
        <taxon>Stramenopiles</taxon>
        <taxon>Ochrophyta</taxon>
        <taxon>Bacillariophyta</taxon>
        <taxon>Coscinodiscophyceae</taxon>
        <taxon>Thalassiosirophycidae</taxon>
        <taxon>Thalassiosirales</taxon>
        <taxon>Skeletonemataceae</taxon>
        <taxon>Skeletonema</taxon>
        <taxon>Skeletonema marinoi-dohrnii complex</taxon>
    </lineage>
</organism>
<dbReference type="GO" id="GO:0005634">
    <property type="term" value="C:nucleus"/>
    <property type="evidence" value="ECO:0007669"/>
    <property type="project" value="TreeGrafter"/>
</dbReference>
<evidence type="ECO:0000256" key="4">
    <source>
        <dbReference type="SAM" id="MobiDB-lite"/>
    </source>
</evidence>
<dbReference type="GO" id="GO:0032259">
    <property type="term" value="P:methylation"/>
    <property type="evidence" value="ECO:0007669"/>
    <property type="project" value="UniProtKB-KW"/>
</dbReference>
<dbReference type="AlphaFoldDB" id="A0AAD8YP10"/>
<evidence type="ECO:0000256" key="2">
    <source>
        <dbReference type="ARBA" id="ARBA00022679"/>
    </source>
</evidence>
<keyword evidence="3" id="KW-0949">S-adenosyl-L-methionine</keyword>
<evidence type="ECO:0000313" key="6">
    <source>
        <dbReference type="Proteomes" id="UP001224775"/>
    </source>
</evidence>
<evidence type="ECO:0000256" key="3">
    <source>
        <dbReference type="ARBA" id="ARBA00022691"/>
    </source>
</evidence>
<keyword evidence="1 5" id="KW-0489">Methyltransferase</keyword>
<name>A0AAD8YP10_9STRA</name>
<evidence type="ECO:0000256" key="1">
    <source>
        <dbReference type="ARBA" id="ARBA00022603"/>
    </source>
</evidence>
<dbReference type="Gene3D" id="3.40.50.150">
    <property type="entry name" value="Vaccinia Virus protein VP39"/>
    <property type="match status" value="1"/>
</dbReference>
<dbReference type="Proteomes" id="UP001224775">
    <property type="component" value="Unassembled WGS sequence"/>
</dbReference>
<proteinExistence type="predicted"/>
<gene>
    <name evidence="5" type="ORF">QTG54_000923</name>
</gene>